<dbReference type="VEuPathDB" id="FungiDB:ASPTUDRAFT_57750"/>
<evidence type="ECO:0000313" key="3">
    <source>
        <dbReference type="Proteomes" id="UP000184304"/>
    </source>
</evidence>
<gene>
    <name evidence="2" type="ORF">ASPTUDRAFT_57750</name>
</gene>
<name>A0A1L9MYB2_ASPTC</name>
<accession>A0A1L9MYB2</accession>
<feature type="compositionally biased region" description="Basic and acidic residues" evidence="1">
    <location>
        <begin position="22"/>
        <end position="32"/>
    </location>
</feature>
<organism evidence="2 3">
    <name type="scientific">Aspergillus tubingensis (strain CBS 134.48)</name>
    <dbReference type="NCBI Taxonomy" id="767770"/>
    <lineage>
        <taxon>Eukaryota</taxon>
        <taxon>Fungi</taxon>
        <taxon>Dikarya</taxon>
        <taxon>Ascomycota</taxon>
        <taxon>Pezizomycotina</taxon>
        <taxon>Eurotiomycetes</taxon>
        <taxon>Eurotiomycetidae</taxon>
        <taxon>Eurotiales</taxon>
        <taxon>Aspergillaceae</taxon>
        <taxon>Aspergillus</taxon>
        <taxon>Aspergillus subgen. Circumdati</taxon>
    </lineage>
</organism>
<sequence length="154" mass="17348">MKRGKQRKEVTLRSVPGDDEESGRQKGVKEIEGWTGGGTRLTYNGLNEAHLPQPGAMPLSRPRLPAARPLWDPDTRAPRDWIIDLPAWFWHCPFGFHMAMLHTACVELSSSGGAQTVPHWLRKDSQSHDNVIFSDKPGIIDMITYGSQYKIPFI</sequence>
<dbReference type="Proteomes" id="UP000184304">
    <property type="component" value="Unassembled WGS sequence"/>
</dbReference>
<dbReference type="EMBL" id="KV878205">
    <property type="protein sequence ID" value="OJI82001.1"/>
    <property type="molecule type" value="Genomic_DNA"/>
</dbReference>
<evidence type="ECO:0000256" key="1">
    <source>
        <dbReference type="SAM" id="MobiDB-lite"/>
    </source>
</evidence>
<feature type="region of interest" description="Disordered" evidence="1">
    <location>
        <begin position="1"/>
        <end position="35"/>
    </location>
</feature>
<proteinExistence type="predicted"/>
<dbReference type="AlphaFoldDB" id="A0A1L9MYB2"/>
<protein>
    <submittedName>
        <fullName evidence="2">Uncharacterized protein</fullName>
    </submittedName>
</protein>
<reference evidence="3" key="1">
    <citation type="journal article" date="2017" name="Genome Biol.">
        <title>Comparative genomics reveals high biological diversity and specific adaptations in the industrially and medically important fungal genus Aspergillus.</title>
        <authorList>
            <person name="de Vries R.P."/>
            <person name="Riley R."/>
            <person name="Wiebenga A."/>
            <person name="Aguilar-Osorio G."/>
            <person name="Amillis S."/>
            <person name="Uchima C.A."/>
            <person name="Anderluh G."/>
            <person name="Asadollahi M."/>
            <person name="Askin M."/>
            <person name="Barry K."/>
            <person name="Battaglia E."/>
            <person name="Bayram O."/>
            <person name="Benocci T."/>
            <person name="Braus-Stromeyer S.A."/>
            <person name="Caldana C."/>
            <person name="Canovas D."/>
            <person name="Cerqueira G.C."/>
            <person name="Chen F."/>
            <person name="Chen W."/>
            <person name="Choi C."/>
            <person name="Clum A."/>
            <person name="Dos Santos R.A."/>
            <person name="Damasio A.R."/>
            <person name="Diallinas G."/>
            <person name="Emri T."/>
            <person name="Fekete E."/>
            <person name="Flipphi M."/>
            <person name="Freyberg S."/>
            <person name="Gallo A."/>
            <person name="Gournas C."/>
            <person name="Habgood R."/>
            <person name="Hainaut M."/>
            <person name="Harispe M.L."/>
            <person name="Henrissat B."/>
            <person name="Hilden K.S."/>
            <person name="Hope R."/>
            <person name="Hossain A."/>
            <person name="Karabika E."/>
            <person name="Karaffa L."/>
            <person name="Karanyi Z."/>
            <person name="Krasevec N."/>
            <person name="Kuo A."/>
            <person name="Kusch H."/>
            <person name="LaButti K."/>
            <person name="Lagendijk E.L."/>
            <person name="Lapidus A."/>
            <person name="Levasseur A."/>
            <person name="Lindquist E."/>
            <person name="Lipzen A."/>
            <person name="Logrieco A.F."/>
            <person name="MacCabe A."/>
            <person name="Maekelae M.R."/>
            <person name="Malavazi I."/>
            <person name="Melin P."/>
            <person name="Meyer V."/>
            <person name="Mielnichuk N."/>
            <person name="Miskei M."/>
            <person name="Molnar A.P."/>
            <person name="Mule G."/>
            <person name="Ngan C.Y."/>
            <person name="Orejas M."/>
            <person name="Orosz E."/>
            <person name="Ouedraogo J.P."/>
            <person name="Overkamp K.M."/>
            <person name="Park H.-S."/>
            <person name="Perrone G."/>
            <person name="Piumi F."/>
            <person name="Punt P.J."/>
            <person name="Ram A.F."/>
            <person name="Ramon A."/>
            <person name="Rauscher S."/>
            <person name="Record E."/>
            <person name="Riano-Pachon D.M."/>
            <person name="Robert V."/>
            <person name="Roehrig J."/>
            <person name="Ruller R."/>
            <person name="Salamov A."/>
            <person name="Salih N.S."/>
            <person name="Samson R.A."/>
            <person name="Sandor E."/>
            <person name="Sanguinetti M."/>
            <person name="Schuetze T."/>
            <person name="Sepcic K."/>
            <person name="Shelest E."/>
            <person name="Sherlock G."/>
            <person name="Sophianopoulou V."/>
            <person name="Squina F.M."/>
            <person name="Sun H."/>
            <person name="Susca A."/>
            <person name="Todd R.B."/>
            <person name="Tsang A."/>
            <person name="Unkles S.E."/>
            <person name="van de Wiele N."/>
            <person name="van Rossen-Uffink D."/>
            <person name="Oliveira J.V."/>
            <person name="Vesth T.C."/>
            <person name="Visser J."/>
            <person name="Yu J.-H."/>
            <person name="Zhou M."/>
            <person name="Andersen M.R."/>
            <person name="Archer D.B."/>
            <person name="Baker S.E."/>
            <person name="Benoit I."/>
            <person name="Brakhage A.A."/>
            <person name="Braus G.H."/>
            <person name="Fischer R."/>
            <person name="Frisvad J.C."/>
            <person name="Goldman G.H."/>
            <person name="Houbraken J."/>
            <person name="Oakley B."/>
            <person name="Pocsi I."/>
            <person name="Scazzocchio C."/>
            <person name="Seiboth B."/>
            <person name="vanKuyk P.A."/>
            <person name="Wortman J."/>
            <person name="Dyer P.S."/>
            <person name="Grigoriev I.V."/>
        </authorList>
    </citation>
    <scope>NUCLEOTIDE SEQUENCE [LARGE SCALE GENOMIC DNA]</scope>
    <source>
        <strain evidence="3">CBS 134.48</strain>
    </source>
</reference>
<evidence type="ECO:0000313" key="2">
    <source>
        <dbReference type="EMBL" id="OJI82001.1"/>
    </source>
</evidence>
<keyword evidence="3" id="KW-1185">Reference proteome</keyword>